<dbReference type="NCBIfam" id="TIGR00247">
    <property type="entry name" value="endolytic transglycosylase MltG"/>
    <property type="match status" value="1"/>
</dbReference>
<sequence>MKLLLKLLGFLLITSVITVGFLLWYQYDVFLKTPAPITESNAIIEVKPGSNIRQVADQLQKNGVIEHSLLFFAHARISGLADKLKAGEYKLEAGMLPDDILKRLVSGQTLQYSLSLIEGKTFKDLQALIRKHPTLQQTLTDADYAVVMEKLGAPVGTHPEGWFLPDTYHFPRKTTDLEFLQRSYQDMQRYLQQAWDKREPNSHLKTPYDALILASIVEKETGLPEERPLVARVFLNRLAKGMLLQTDPTVIYGIGDKYDGNIRKTDLQTDTPYNTYTRAGLTPTPIAIPSKAAIDAVMHPATSNVLYFVATTPGGASKFSETLDEHNRAVQQYLLNRKSASEPKP</sequence>
<dbReference type="EC" id="4.2.2.29" evidence="7"/>
<evidence type="ECO:0000256" key="3">
    <source>
        <dbReference type="ARBA" id="ARBA00022989"/>
    </source>
</evidence>
<protein>
    <recommendedName>
        <fullName evidence="7">Endolytic murein transglycosylase</fullName>
        <ecNumber evidence="7">4.2.2.29</ecNumber>
    </recommendedName>
    <alternativeName>
        <fullName evidence="7">Peptidoglycan lytic transglycosylase</fullName>
    </alternativeName>
    <alternativeName>
        <fullName evidence="7">Peptidoglycan polymerization terminase</fullName>
    </alternativeName>
</protein>
<dbReference type="GO" id="GO:0008932">
    <property type="term" value="F:lytic endotransglycosylase activity"/>
    <property type="evidence" value="ECO:0007669"/>
    <property type="project" value="UniProtKB-UniRule"/>
</dbReference>
<dbReference type="PANTHER" id="PTHR30518">
    <property type="entry name" value="ENDOLYTIC MUREIN TRANSGLYCOSYLASE"/>
    <property type="match status" value="1"/>
</dbReference>
<comment type="similarity">
    <text evidence="7">Belongs to the transglycosylase MltG family.</text>
</comment>
<gene>
    <name evidence="7" type="primary">mltG</name>
    <name evidence="8" type="ORF">BWK73_29205</name>
</gene>
<dbReference type="EMBL" id="MTEJ01000223">
    <property type="protein sequence ID" value="OQX07008.1"/>
    <property type="molecule type" value="Genomic_DNA"/>
</dbReference>
<reference evidence="8 9" key="1">
    <citation type="submission" date="2017-01" db="EMBL/GenBank/DDBJ databases">
        <title>Novel large sulfur bacteria in the metagenomes of groundwater-fed chemosynthetic microbial mats in the Lake Huron basin.</title>
        <authorList>
            <person name="Sharrar A.M."/>
            <person name="Flood B.E."/>
            <person name="Bailey J.V."/>
            <person name="Jones D.S."/>
            <person name="Biddanda B."/>
            <person name="Ruberg S.A."/>
            <person name="Marcus D.N."/>
            <person name="Dick G.J."/>
        </authorList>
    </citation>
    <scope>NUCLEOTIDE SEQUENCE [LARGE SCALE GENOMIC DNA]</scope>
    <source>
        <strain evidence="8">A8</strain>
    </source>
</reference>
<feature type="transmembrane region" description="Helical" evidence="7">
    <location>
        <begin position="7"/>
        <end position="27"/>
    </location>
</feature>
<keyword evidence="6 7" id="KW-0961">Cell wall biogenesis/degradation</keyword>
<name>A0A1Y1QJQ4_9GAMM</name>
<dbReference type="GO" id="GO:0005886">
    <property type="term" value="C:plasma membrane"/>
    <property type="evidence" value="ECO:0007669"/>
    <property type="project" value="UniProtKB-SubCell"/>
</dbReference>
<keyword evidence="5 7" id="KW-0456">Lyase</keyword>
<comment type="catalytic activity">
    <reaction evidence="7">
        <text>a peptidoglycan chain = a peptidoglycan chain with N-acetyl-1,6-anhydromuramyl-[peptide] at the reducing end + a peptidoglycan chain with N-acetylglucosamine at the non-reducing end.</text>
        <dbReference type="EC" id="4.2.2.29"/>
    </reaction>
</comment>
<dbReference type="Gene3D" id="3.30.160.60">
    <property type="entry name" value="Classic Zinc Finger"/>
    <property type="match status" value="1"/>
</dbReference>
<evidence type="ECO:0000256" key="2">
    <source>
        <dbReference type="ARBA" id="ARBA00022692"/>
    </source>
</evidence>
<evidence type="ECO:0000313" key="9">
    <source>
        <dbReference type="Proteomes" id="UP000192491"/>
    </source>
</evidence>
<dbReference type="HAMAP" id="MF_02065">
    <property type="entry name" value="MltG"/>
    <property type="match status" value="1"/>
</dbReference>
<keyword evidence="1 7" id="KW-1003">Cell membrane</keyword>
<dbReference type="GO" id="GO:0009252">
    <property type="term" value="P:peptidoglycan biosynthetic process"/>
    <property type="evidence" value="ECO:0007669"/>
    <property type="project" value="UniProtKB-UniRule"/>
</dbReference>
<dbReference type="Proteomes" id="UP000192491">
    <property type="component" value="Unassembled WGS sequence"/>
</dbReference>
<keyword evidence="7" id="KW-0997">Cell inner membrane</keyword>
<accession>A0A1Y1QJQ4</accession>
<evidence type="ECO:0000256" key="6">
    <source>
        <dbReference type="ARBA" id="ARBA00023316"/>
    </source>
</evidence>
<feature type="site" description="Important for catalytic activity" evidence="7">
    <location>
        <position position="220"/>
    </location>
</feature>
<comment type="subcellular location">
    <subcellularLocation>
        <location evidence="7">Cell inner membrane</location>
        <topology evidence="7">Single-pass membrane protein</topology>
    </subcellularLocation>
</comment>
<dbReference type="AlphaFoldDB" id="A0A1Y1QJQ4"/>
<evidence type="ECO:0000256" key="4">
    <source>
        <dbReference type="ARBA" id="ARBA00023136"/>
    </source>
</evidence>
<dbReference type="GO" id="GO:0071555">
    <property type="term" value="P:cell wall organization"/>
    <property type="evidence" value="ECO:0007669"/>
    <property type="project" value="UniProtKB-KW"/>
</dbReference>
<dbReference type="Pfam" id="PF02618">
    <property type="entry name" value="YceG"/>
    <property type="match status" value="1"/>
</dbReference>
<evidence type="ECO:0000256" key="1">
    <source>
        <dbReference type="ARBA" id="ARBA00022475"/>
    </source>
</evidence>
<proteinExistence type="inferred from homology"/>
<keyword evidence="4 7" id="KW-0472">Membrane</keyword>
<dbReference type="Gene3D" id="3.30.1490.480">
    <property type="entry name" value="Endolytic murein transglycosylase"/>
    <property type="match status" value="1"/>
</dbReference>
<comment type="caution">
    <text evidence="8">The sequence shown here is derived from an EMBL/GenBank/DDBJ whole genome shotgun (WGS) entry which is preliminary data.</text>
</comment>
<dbReference type="PANTHER" id="PTHR30518:SF2">
    <property type="entry name" value="ENDOLYTIC MUREIN TRANSGLYCOSYLASE"/>
    <property type="match status" value="1"/>
</dbReference>
<evidence type="ECO:0000256" key="7">
    <source>
        <dbReference type="HAMAP-Rule" id="MF_02065"/>
    </source>
</evidence>
<dbReference type="CDD" id="cd08010">
    <property type="entry name" value="MltG_like"/>
    <property type="match status" value="1"/>
</dbReference>
<evidence type="ECO:0000256" key="5">
    <source>
        <dbReference type="ARBA" id="ARBA00023239"/>
    </source>
</evidence>
<comment type="function">
    <text evidence="7">Functions as a peptidoglycan terminase that cleaves nascent peptidoglycan strands endolytically to terminate their elongation.</text>
</comment>
<evidence type="ECO:0000313" key="8">
    <source>
        <dbReference type="EMBL" id="OQX07008.1"/>
    </source>
</evidence>
<keyword evidence="2 7" id="KW-0812">Transmembrane</keyword>
<organism evidence="8 9">
    <name type="scientific">Thiothrix lacustris</name>
    <dbReference type="NCBI Taxonomy" id="525917"/>
    <lineage>
        <taxon>Bacteria</taxon>
        <taxon>Pseudomonadati</taxon>
        <taxon>Pseudomonadota</taxon>
        <taxon>Gammaproteobacteria</taxon>
        <taxon>Thiotrichales</taxon>
        <taxon>Thiotrichaceae</taxon>
        <taxon>Thiothrix</taxon>
    </lineage>
</organism>
<keyword evidence="3 7" id="KW-1133">Transmembrane helix</keyword>
<dbReference type="InterPro" id="IPR003770">
    <property type="entry name" value="MLTG-like"/>
</dbReference>